<protein>
    <submittedName>
        <fullName evidence="2">Uncharacterized protein</fullName>
    </submittedName>
</protein>
<reference evidence="3" key="2">
    <citation type="submission" date="2015-01" db="EMBL/GenBank/DDBJ databases">
        <title>Evolutionary Origins and Diversification of the Mycorrhizal Mutualists.</title>
        <authorList>
            <consortium name="DOE Joint Genome Institute"/>
            <consortium name="Mycorrhizal Genomics Consortium"/>
            <person name="Kohler A."/>
            <person name="Kuo A."/>
            <person name="Nagy L.G."/>
            <person name="Floudas D."/>
            <person name="Copeland A."/>
            <person name="Barry K.W."/>
            <person name="Cichocki N."/>
            <person name="Veneault-Fourrey C."/>
            <person name="LaButti K."/>
            <person name="Lindquist E.A."/>
            <person name="Lipzen A."/>
            <person name="Lundell T."/>
            <person name="Morin E."/>
            <person name="Murat C."/>
            <person name="Riley R."/>
            <person name="Ohm R."/>
            <person name="Sun H."/>
            <person name="Tunlid A."/>
            <person name="Henrissat B."/>
            <person name="Grigoriev I.V."/>
            <person name="Hibbett D.S."/>
            <person name="Martin F."/>
        </authorList>
    </citation>
    <scope>NUCLEOTIDE SEQUENCE [LARGE SCALE GENOMIC DNA]</scope>
    <source>
        <strain evidence="3">Zn</strain>
    </source>
</reference>
<dbReference type="InParanoid" id="A0A0C3HXP2"/>
<dbReference type="EMBL" id="KN832870">
    <property type="protein sequence ID" value="KIN07635.1"/>
    <property type="molecule type" value="Genomic_DNA"/>
</dbReference>
<sequence>MRSRQIDTGFSLCRESHSQCSPALHPGGIREVTILARHAAASRHLRIFITGDPGIDRISRGCRGDTTSPEDEGKGSWGSFANPPCDLRTSHPARLVRPTPLNMAERLPESSDEVRTCFDMNRHVFDSYIHRISGSSPDVWPQAPDVYPLVNHLGRSLVSAEISTQG</sequence>
<evidence type="ECO:0000313" key="3">
    <source>
        <dbReference type="Proteomes" id="UP000054321"/>
    </source>
</evidence>
<proteinExistence type="predicted"/>
<evidence type="ECO:0000256" key="1">
    <source>
        <dbReference type="SAM" id="MobiDB-lite"/>
    </source>
</evidence>
<dbReference type="AlphaFoldDB" id="A0A0C3HXP2"/>
<reference evidence="2 3" key="1">
    <citation type="submission" date="2014-04" db="EMBL/GenBank/DDBJ databases">
        <authorList>
            <consortium name="DOE Joint Genome Institute"/>
            <person name="Kuo A."/>
            <person name="Martino E."/>
            <person name="Perotto S."/>
            <person name="Kohler A."/>
            <person name="Nagy L.G."/>
            <person name="Floudas D."/>
            <person name="Copeland A."/>
            <person name="Barry K.W."/>
            <person name="Cichocki N."/>
            <person name="Veneault-Fourrey C."/>
            <person name="LaButti K."/>
            <person name="Lindquist E.A."/>
            <person name="Lipzen A."/>
            <person name="Lundell T."/>
            <person name="Morin E."/>
            <person name="Murat C."/>
            <person name="Sun H."/>
            <person name="Tunlid A."/>
            <person name="Henrissat B."/>
            <person name="Grigoriev I.V."/>
            <person name="Hibbett D.S."/>
            <person name="Martin F."/>
            <person name="Nordberg H.P."/>
            <person name="Cantor M.N."/>
            <person name="Hua S.X."/>
        </authorList>
    </citation>
    <scope>NUCLEOTIDE SEQUENCE [LARGE SCALE GENOMIC DNA]</scope>
    <source>
        <strain evidence="2 3">Zn</strain>
    </source>
</reference>
<dbReference type="Proteomes" id="UP000054321">
    <property type="component" value="Unassembled WGS sequence"/>
</dbReference>
<gene>
    <name evidence="2" type="ORF">OIDMADRAFT_47531</name>
</gene>
<accession>A0A0C3HXP2</accession>
<evidence type="ECO:0000313" key="2">
    <source>
        <dbReference type="EMBL" id="KIN07635.1"/>
    </source>
</evidence>
<feature type="region of interest" description="Disordered" evidence="1">
    <location>
        <begin position="59"/>
        <end position="83"/>
    </location>
</feature>
<organism evidence="2 3">
    <name type="scientific">Oidiodendron maius (strain Zn)</name>
    <dbReference type="NCBI Taxonomy" id="913774"/>
    <lineage>
        <taxon>Eukaryota</taxon>
        <taxon>Fungi</taxon>
        <taxon>Dikarya</taxon>
        <taxon>Ascomycota</taxon>
        <taxon>Pezizomycotina</taxon>
        <taxon>Leotiomycetes</taxon>
        <taxon>Leotiomycetes incertae sedis</taxon>
        <taxon>Myxotrichaceae</taxon>
        <taxon>Oidiodendron</taxon>
    </lineage>
</organism>
<keyword evidence="3" id="KW-1185">Reference proteome</keyword>
<name>A0A0C3HXP2_OIDMZ</name>
<dbReference type="HOGENOM" id="CLU_1603233_0_0_1"/>